<keyword evidence="2" id="KW-0732">Signal</keyword>
<gene>
    <name evidence="3" type="ORF">FGO68_gene10054</name>
</gene>
<evidence type="ECO:0000313" key="4">
    <source>
        <dbReference type="Proteomes" id="UP000785679"/>
    </source>
</evidence>
<keyword evidence="4" id="KW-1185">Reference proteome</keyword>
<name>A0A8J8T622_HALGN</name>
<dbReference type="OrthoDB" id="10368040at2759"/>
<dbReference type="Proteomes" id="UP000785679">
    <property type="component" value="Unassembled WGS sequence"/>
</dbReference>
<dbReference type="AlphaFoldDB" id="A0A8J8T622"/>
<keyword evidence="1" id="KW-0175">Coiled coil</keyword>
<evidence type="ECO:0000256" key="1">
    <source>
        <dbReference type="SAM" id="Coils"/>
    </source>
</evidence>
<reference evidence="3" key="1">
    <citation type="submission" date="2019-06" db="EMBL/GenBank/DDBJ databases">
        <authorList>
            <person name="Zheng W."/>
        </authorList>
    </citation>
    <scope>NUCLEOTIDE SEQUENCE</scope>
    <source>
        <strain evidence="3">QDHG01</strain>
    </source>
</reference>
<evidence type="ECO:0000256" key="2">
    <source>
        <dbReference type="SAM" id="SignalP"/>
    </source>
</evidence>
<feature type="signal peptide" evidence="2">
    <location>
        <begin position="1"/>
        <end position="18"/>
    </location>
</feature>
<proteinExistence type="predicted"/>
<comment type="caution">
    <text evidence="3">The sequence shown here is derived from an EMBL/GenBank/DDBJ whole genome shotgun (WGS) entry which is preliminary data.</text>
</comment>
<protein>
    <submittedName>
        <fullName evidence="3">Uncharacterized protein</fullName>
    </submittedName>
</protein>
<accession>A0A8J8T622</accession>
<feature type="coiled-coil region" evidence="1">
    <location>
        <begin position="314"/>
        <end position="341"/>
    </location>
</feature>
<organism evidence="3 4">
    <name type="scientific">Halteria grandinella</name>
    <dbReference type="NCBI Taxonomy" id="5974"/>
    <lineage>
        <taxon>Eukaryota</taxon>
        <taxon>Sar</taxon>
        <taxon>Alveolata</taxon>
        <taxon>Ciliophora</taxon>
        <taxon>Intramacronucleata</taxon>
        <taxon>Spirotrichea</taxon>
        <taxon>Stichotrichia</taxon>
        <taxon>Sporadotrichida</taxon>
        <taxon>Halteriidae</taxon>
        <taxon>Halteria</taxon>
    </lineage>
</organism>
<evidence type="ECO:0000313" key="3">
    <source>
        <dbReference type="EMBL" id="TNV83030.1"/>
    </source>
</evidence>
<feature type="chain" id="PRO_5035279411" evidence="2">
    <location>
        <begin position="19"/>
        <end position="563"/>
    </location>
</feature>
<dbReference type="EMBL" id="RRYP01004246">
    <property type="protein sequence ID" value="TNV83030.1"/>
    <property type="molecule type" value="Genomic_DNA"/>
</dbReference>
<sequence>MIERKLLITTLIILHAGAIINSQKSELQSLKSPADEIIAGKGYSEDTKSVAVAACYQPISTALEGQKSSIFLSSSLSYYDLQERLGYEHSANAGYGLFRAQINDQQMNSLNETNFSLSYNYLYRVASSNVSQFSYNSMTMLSQVGVDIYQNGTNPLFRIICGEKVITQYDVGAYLILSMIVEFESSDQKRSFTSEVSGNIGSFLTATSKAQQAAQKTKINGKITITGQQLGGDPTQLGNILNDQGSCSLQNPSECQKIVQSLSKYFSETFPSQFKKNAESIWTSPLVKLGSFAKGYNLRVAGFQIGESYVTKEVEEARSRLIQARSSLQDLKNNLTNLQTHYPVELDSEFKLQIEITLKKVQQNIDQFYGADECWMEPYNCVEVAEKILGKLQSIEFENHVCPTYYKVTSVVKGHYWRTGGKDNQGNTLFGVSTPYYYSGGWYIHNQGSTCWLAANNQSFYAKGGYHDQGACPIDDQYNMNITVDKDLNLRDGVIHAYVHQSGGCRADYWHDIGFSADQLASPYCFNGFDPQSYQEKPKSIISPLIRSKLREIEEFQRKSASI</sequence>